<proteinExistence type="inferred from homology"/>
<gene>
    <name evidence="8" type="primary">LOC111085964</name>
</gene>
<feature type="transmembrane region" description="Helical" evidence="6">
    <location>
        <begin position="12"/>
        <end position="33"/>
    </location>
</feature>
<dbReference type="PANTHER" id="PTHR19282">
    <property type="entry name" value="TETRASPANIN"/>
    <property type="match status" value="1"/>
</dbReference>
<dbReference type="PANTHER" id="PTHR19282:SF551">
    <property type="entry name" value="RE08073P-RELATED"/>
    <property type="match status" value="1"/>
</dbReference>
<feature type="transmembrane region" description="Helical" evidence="6">
    <location>
        <begin position="195"/>
        <end position="221"/>
    </location>
</feature>
<comment type="subcellular location">
    <subcellularLocation>
        <location evidence="1 6">Membrane</location>
        <topology evidence="1 6">Multi-pass membrane protein</topology>
    </subcellularLocation>
</comment>
<organism evidence="7 8">
    <name type="scientific">Limulus polyphemus</name>
    <name type="common">Atlantic horseshoe crab</name>
    <dbReference type="NCBI Taxonomy" id="6850"/>
    <lineage>
        <taxon>Eukaryota</taxon>
        <taxon>Metazoa</taxon>
        <taxon>Ecdysozoa</taxon>
        <taxon>Arthropoda</taxon>
        <taxon>Chelicerata</taxon>
        <taxon>Merostomata</taxon>
        <taxon>Xiphosura</taxon>
        <taxon>Limulidae</taxon>
        <taxon>Limulus</taxon>
    </lineage>
</organism>
<dbReference type="Gene3D" id="1.10.1450.10">
    <property type="entry name" value="Tetraspanin"/>
    <property type="match status" value="1"/>
</dbReference>
<dbReference type="PROSITE" id="PS00421">
    <property type="entry name" value="TM4_1"/>
    <property type="match status" value="1"/>
</dbReference>
<dbReference type="PRINTS" id="PR00259">
    <property type="entry name" value="TMFOUR"/>
</dbReference>
<evidence type="ECO:0000313" key="8">
    <source>
        <dbReference type="RefSeq" id="XP_022242687.1"/>
    </source>
</evidence>
<keyword evidence="3 6" id="KW-0812">Transmembrane</keyword>
<dbReference type="InterPro" id="IPR008952">
    <property type="entry name" value="Tetraspanin_EC2_sf"/>
</dbReference>
<feature type="transmembrane region" description="Helical" evidence="6">
    <location>
        <begin position="84"/>
        <end position="106"/>
    </location>
</feature>
<name>A0ABM1SGD2_LIMPO</name>
<evidence type="ECO:0000256" key="5">
    <source>
        <dbReference type="ARBA" id="ARBA00023136"/>
    </source>
</evidence>
<dbReference type="SUPFAM" id="SSF48652">
    <property type="entry name" value="Tetraspanin"/>
    <property type="match status" value="1"/>
</dbReference>
<protein>
    <recommendedName>
        <fullName evidence="6">Tetraspanin</fullName>
    </recommendedName>
</protein>
<evidence type="ECO:0000256" key="1">
    <source>
        <dbReference type="ARBA" id="ARBA00004141"/>
    </source>
</evidence>
<comment type="similarity">
    <text evidence="2 6">Belongs to the tetraspanin (TM4SF) family.</text>
</comment>
<dbReference type="GeneID" id="111085964"/>
<evidence type="ECO:0000256" key="3">
    <source>
        <dbReference type="ARBA" id="ARBA00022692"/>
    </source>
</evidence>
<evidence type="ECO:0000256" key="2">
    <source>
        <dbReference type="ARBA" id="ARBA00006840"/>
    </source>
</evidence>
<evidence type="ECO:0000313" key="7">
    <source>
        <dbReference type="Proteomes" id="UP000694941"/>
    </source>
</evidence>
<dbReference type="InterPro" id="IPR018503">
    <property type="entry name" value="Tetraspanin_CS"/>
</dbReference>
<reference evidence="8" key="1">
    <citation type="submission" date="2025-08" db="UniProtKB">
        <authorList>
            <consortium name="RefSeq"/>
        </authorList>
    </citation>
    <scope>IDENTIFICATION</scope>
    <source>
        <tissue evidence="8">Muscle</tissue>
    </source>
</reference>
<evidence type="ECO:0000256" key="6">
    <source>
        <dbReference type="RuleBase" id="RU361218"/>
    </source>
</evidence>
<sequence>MDSALSFMKYIIFTFNFLLWCLGGALFGLGVWIRTDEDFWEYENNLPVQNYYQATYIVIAVGAILLIIGFIGCCGAATESPCLLLTYFIIMFVMVILEMAAAGLVWRAASGDKLQEFLTEHIAAEMERQQYDENARRFMDLMQIHLECCGATSMLDYRDKGWTIPQSCSDERSNNVFIRGCGENLRRYLASKGGIIGGLAVGLTLIQIACLLFSVCLFCALKNDSMKDF</sequence>
<dbReference type="PIRSF" id="PIRSF002419">
    <property type="entry name" value="Tetraspanin"/>
    <property type="match status" value="1"/>
</dbReference>
<dbReference type="RefSeq" id="XP_022242687.1">
    <property type="nucleotide sequence ID" value="XM_022386979.1"/>
</dbReference>
<feature type="transmembrane region" description="Helical" evidence="6">
    <location>
        <begin position="53"/>
        <end position="77"/>
    </location>
</feature>
<keyword evidence="7" id="KW-1185">Reference proteome</keyword>
<dbReference type="Proteomes" id="UP000694941">
    <property type="component" value="Unplaced"/>
</dbReference>
<dbReference type="CDD" id="cd03127">
    <property type="entry name" value="tetraspanin_LEL"/>
    <property type="match status" value="1"/>
</dbReference>
<dbReference type="Pfam" id="PF00335">
    <property type="entry name" value="Tetraspanin"/>
    <property type="match status" value="1"/>
</dbReference>
<evidence type="ECO:0000256" key="4">
    <source>
        <dbReference type="ARBA" id="ARBA00022989"/>
    </source>
</evidence>
<dbReference type="InterPro" id="IPR018499">
    <property type="entry name" value="Tetraspanin/Peripherin"/>
</dbReference>
<keyword evidence="4 6" id="KW-1133">Transmembrane helix</keyword>
<dbReference type="InterPro" id="IPR000301">
    <property type="entry name" value="Tetraspanin_animals"/>
</dbReference>
<keyword evidence="5 6" id="KW-0472">Membrane</keyword>
<accession>A0ABM1SGD2</accession>